<evidence type="ECO:0000259" key="3">
    <source>
        <dbReference type="SMART" id="SM00363"/>
    </source>
</evidence>
<dbReference type="EMBL" id="CP033219">
    <property type="protein sequence ID" value="AZV78602.1"/>
    <property type="molecule type" value="Genomic_DNA"/>
</dbReference>
<protein>
    <submittedName>
        <fullName evidence="4">RNA-binding S4 domain-containing protein</fullName>
    </submittedName>
</protein>
<dbReference type="PROSITE" id="PS50889">
    <property type="entry name" value="S4"/>
    <property type="match status" value="1"/>
</dbReference>
<name>A0A3T0N3P3_9RHOB</name>
<keyword evidence="5" id="KW-1185">Reference proteome</keyword>
<dbReference type="AlphaFoldDB" id="A0A3T0N3P3"/>
<organism evidence="4 5">
    <name type="scientific">Parasedimentitalea marina</name>
    <dbReference type="NCBI Taxonomy" id="2483033"/>
    <lineage>
        <taxon>Bacteria</taxon>
        <taxon>Pseudomonadati</taxon>
        <taxon>Pseudomonadota</taxon>
        <taxon>Alphaproteobacteria</taxon>
        <taxon>Rhodobacterales</taxon>
        <taxon>Paracoccaceae</taxon>
        <taxon>Parasedimentitalea</taxon>
    </lineage>
</organism>
<dbReference type="InterPro" id="IPR002942">
    <property type="entry name" value="S4_RNA-bd"/>
</dbReference>
<dbReference type="RefSeq" id="WP_127749161.1">
    <property type="nucleotide sequence ID" value="NZ_CP033219.1"/>
</dbReference>
<feature type="domain" description="RNA-binding S4" evidence="3">
    <location>
        <begin position="8"/>
        <end position="71"/>
    </location>
</feature>
<reference evidence="4 5" key="1">
    <citation type="submission" date="2018-10" db="EMBL/GenBank/DDBJ databases">
        <title>Parasedimentitalea marina sp. nov., a psychrophilic bacterium isolated from deep seawater of the New Britain Trench.</title>
        <authorList>
            <person name="Cao J."/>
        </authorList>
    </citation>
    <scope>NUCLEOTIDE SEQUENCE [LARGE SCALE GENOMIC DNA]</scope>
    <source>
        <strain evidence="4 5">W43</strain>
    </source>
</reference>
<dbReference type="GO" id="GO:0003723">
    <property type="term" value="F:RNA binding"/>
    <property type="evidence" value="ECO:0007669"/>
    <property type="project" value="UniProtKB-KW"/>
</dbReference>
<dbReference type="KEGG" id="sedi:EBB79_12450"/>
<dbReference type="OrthoDB" id="9797176at2"/>
<dbReference type="CDD" id="cd00165">
    <property type="entry name" value="S4"/>
    <property type="match status" value="1"/>
</dbReference>
<dbReference type="Proteomes" id="UP000283063">
    <property type="component" value="Chromosome"/>
</dbReference>
<dbReference type="InterPro" id="IPR036986">
    <property type="entry name" value="S4_RNA-bd_sf"/>
</dbReference>
<keyword evidence="1" id="KW-0694">RNA-binding</keyword>
<proteinExistence type="predicted"/>
<evidence type="ECO:0000256" key="1">
    <source>
        <dbReference type="PROSITE-ProRule" id="PRU00182"/>
    </source>
</evidence>
<dbReference type="SMART" id="SM00363">
    <property type="entry name" value="S4"/>
    <property type="match status" value="1"/>
</dbReference>
<evidence type="ECO:0000313" key="5">
    <source>
        <dbReference type="Proteomes" id="UP000283063"/>
    </source>
</evidence>
<sequence>MPDTAGKIRIDKWLWQARFFKTRSLSAKQITAGHVRLNGNKILKPAQMVVPGDVLTFSQGRQVRVVRVQAIGTRRGPAPEAQALYFDMTEKQDNVPANPRFEGKGRPSKKERRELDLSRRRDTF</sequence>
<dbReference type="SUPFAM" id="SSF55174">
    <property type="entry name" value="Alpha-L RNA-binding motif"/>
    <property type="match status" value="1"/>
</dbReference>
<accession>A0A3T0N3P3</accession>
<dbReference type="Gene3D" id="3.10.290.10">
    <property type="entry name" value="RNA-binding S4 domain"/>
    <property type="match status" value="1"/>
</dbReference>
<gene>
    <name evidence="4" type="ORF">EBB79_12450</name>
</gene>
<evidence type="ECO:0000313" key="4">
    <source>
        <dbReference type="EMBL" id="AZV78602.1"/>
    </source>
</evidence>
<feature type="compositionally biased region" description="Basic and acidic residues" evidence="2">
    <location>
        <begin position="111"/>
        <end position="124"/>
    </location>
</feature>
<dbReference type="Pfam" id="PF01479">
    <property type="entry name" value="S4"/>
    <property type="match status" value="1"/>
</dbReference>
<evidence type="ECO:0000256" key="2">
    <source>
        <dbReference type="SAM" id="MobiDB-lite"/>
    </source>
</evidence>
<feature type="region of interest" description="Disordered" evidence="2">
    <location>
        <begin position="89"/>
        <end position="124"/>
    </location>
</feature>